<dbReference type="AlphaFoldDB" id="A0A8H5F2A1"/>
<feature type="compositionally biased region" description="Basic residues" evidence="14">
    <location>
        <begin position="256"/>
        <end position="265"/>
    </location>
</feature>
<evidence type="ECO:0000256" key="13">
    <source>
        <dbReference type="ARBA" id="ARBA00048107"/>
    </source>
</evidence>
<evidence type="ECO:0000256" key="1">
    <source>
        <dbReference type="ARBA" id="ARBA00004496"/>
    </source>
</evidence>
<keyword evidence="6" id="KW-0396">Initiation factor</keyword>
<keyword evidence="7" id="KW-0479">Metal-binding</keyword>
<feature type="compositionally biased region" description="Basic and acidic residues" evidence="14">
    <location>
        <begin position="190"/>
        <end position="203"/>
    </location>
</feature>
<dbReference type="SUPFAM" id="SSF50447">
    <property type="entry name" value="Translation proteins"/>
    <property type="match status" value="1"/>
</dbReference>
<evidence type="ECO:0000256" key="5">
    <source>
        <dbReference type="ARBA" id="ARBA00022490"/>
    </source>
</evidence>
<organism evidence="16 17">
    <name type="scientific">Psilocybe cf. subviscida</name>
    <dbReference type="NCBI Taxonomy" id="2480587"/>
    <lineage>
        <taxon>Eukaryota</taxon>
        <taxon>Fungi</taxon>
        <taxon>Dikarya</taxon>
        <taxon>Basidiomycota</taxon>
        <taxon>Agaricomycotina</taxon>
        <taxon>Agaricomycetes</taxon>
        <taxon>Agaricomycetidae</taxon>
        <taxon>Agaricales</taxon>
        <taxon>Agaricineae</taxon>
        <taxon>Strophariaceae</taxon>
        <taxon>Psilocybe</taxon>
    </lineage>
</organism>
<reference evidence="16 17" key="1">
    <citation type="journal article" date="2020" name="ISME J.">
        <title>Uncovering the hidden diversity of litter-decomposition mechanisms in mushroom-forming fungi.</title>
        <authorList>
            <person name="Floudas D."/>
            <person name="Bentzer J."/>
            <person name="Ahren D."/>
            <person name="Johansson T."/>
            <person name="Persson P."/>
            <person name="Tunlid A."/>
        </authorList>
    </citation>
    <scope>NUCLEOTIDE SEQUENCE [LARGE SCALE GENOMIC DNA]</scope>
    <source>
        <strain evidence="16 17">CBS 101986</strain>
    </source>
</reference>
<comment type="similarity">
    <text evidence="2">Belongs to the TRAFAC class translation factor GTPase superfamily. Classic translation factor GTPase family. IF-2 subfamily.</text>
</comment>
<dbReference type="EC" id="3.6.5.3" evidence="3"/>
<comment type="subcellular location">
    <subcellularLocation>
        <location evidence="1">Cytoplasm</location>
    </subcellularLocation>
</comment>
<keyword evidence="17" id="KW-1185">Reference proteome</keyword>
<sequence>MAPKNKGKKGKKGDDDFWNDAGETVSENNLAGPVDDDTFVPSKPKASGFAALAAANGIDDIPDIDENEGGGGGLMSLISGAGKGKKKEKKKAKAGFDDLDEDIVPDTDSKKPVEVTAEDLADEEWGPVKDKKKKDKKGKGKKGKKDDDEENVEESRAGSVEPVPAPTPSVPANDAGDDEEADEPGTKILSKKEKEKQKKEREKAKKKAQAAAKKATEGPTTAQPEAAEKPTAPEPAPAAEGNDDDGDDAAAGGASKNKKKKKKAAKKEEEAAPAPAASKKKGGALGALKALMEEKKRIEEEVRQQEEEQRKRIEEEERREQEEAQKREEEKQRRKEKEKAKRELAKKEGRFLTKKQKEEKQMAEIRKQALLASGAQIEGLQQTSAPPAAKKVVYGNRKKKGPGVKEGSPAVESRPRTPEPEAAKPEPAPVEAKKTNGDVVSDWDASSDEEPAPAPAPAPDVKSDWDASSDEEKEPPKPATNAKAAPAKATSPKAAPAKAGKAAPAATPATKGAPAKPAAGKPAAKPTTKPPPPESSSSEEEESDGSDDSDDSSEEDSDEDSSSEDEMTAVEKQAAQKKAEAAARRAKAREDALAARSKDDLRSPICCILGHVDTGKTKLLDKIRQTNVQEGEAGGITQQIGATYFPLDAIKTKTLVMNRDGTQEYKIPGLLVIDTPGHESFTNLRSRGSSLCNIAILVVDIMHGLEAQTLESLRLLRDRKTPFIVALNKIDRMYGWQATPDGAFQESLAKQNRAVQREFEDRVAKTIVAFAEEGLNACLYYDNKNLGRNVSLVPTSAITGEGVPDMIMLLVNLTQQRMSERLMYLSELECTVLEVKVIEGLGTTIDVVLSNGILREGDRIVVCGLNGPIVTQVRALLTPQPMREMRIKSAYVHHKEVKAALGVKITAPDLEKAIAGSRLLVVGPDDDEDELKEDVMGDLTTLFDNIDKSGRGVCVQASTLGSLEALLDFLKSSKIPVSGINIGPVFKRDVMRAGTMLEKAKELACILCFDVAVDKEAERLAEEMGIRLFKADIIYHLFDSFKAYNEEITEAKRRDAAPQAVWPCRLKVIAAFCKRDPIILGVDIIEGSLRIGTPLAVVKIDPTTGQKVIIDLGKITSLEINHKAQDIVKKSQAGAGVAVKIEHAVYQSAKMFGRHFDEKDEILSHITRPSIDVLKTSFKADVAPEEWLLIRGLKQRFGIP</sequence>
<dbReference type="PROSITE" id="PS51722">
    <property type="entry name" value="G_TR_2"/>
    <property type="match status" value="1"/>
</dbReference>
<dbReference type="CDD" id="cd01887">
    <property type="entry name" value="IF2_eIF5B"/>
    <property type="match status" value="1"/>
</dbReference>
<feature type="compositionally biased region" description="Basic residues" evidence="14">
    <location>
        <begin position="130"/>
        <end position="143"/>
    </location>
</feature>
<evidence type="ECO:0000256" key="3">
    <source>
        <dbReference type="ARBA" id="ARBA00011986"/>
    </source>
</evidence>
<dbReference type="Gene3D" id="3.40.50.300">
    <property type="entry name" value="P-loop containing nucleotide triphosphate hydrolases"/>
    <property type="match status" value="1"/>
</dbReference>
<feature type="region of interest" description="Disordered" evidence="14">
    <location>
        <begin position="60"/>
        <end position="362"/>
    </location>
</feature>
<dbReference type="InterPro" id="IPR027417">
    <property type="entry name" value="P-loop_NTPase"/>
</dbReference>
<evidence type="ECO:0000256" key="2">
    <source>
        <dbReference type="ARBA" id="ARBA00007733"/>
    </source>
</evidence>
<evidence type="ECO:0000313" key="17">
    <source>
        <dbReference type="Proteomes" id="UP000567179"/>
    </source>
</evidence>
<evidence type="ECO:0000256" key="14">
    <source>
        <dbReference type="SAM" id="MobiDB-lite"/>
    </source>
</evidence>
<dbReference type="FunFam" id="2.40.30.10:FF:000013">
    <property type="entry name" value="eukaryotic translation initiation factor 5B"/>
    <property type="match status" value="1"/>
</dbReference>
<feature type="compositionally biased region" description="Acidic residues" evidence="14">
    <location>
        <begin position="537"/>
        <end position="568"/>
    </location>
</feature>
<dbReference type="GO" id="GO:0003924">
    <property type="term" value="F:GTPase activity"/>
    <property type="evidence" value="ECO:0007669"/>
    <property type="project" value="InterPro"/>
</dbReference>
<evidence type="ECO:0000313" key="16">
    <source>
        <dbReference type="EMBL" id="KAF5321235.1"/>
    </source>
</evidence>
<comment type="catalytic activity">
    <reaction evidence="13">
        <text>GTP + H2O = GDP + phosphate + H(+)</text>
        <dbReference type="Rhea" id="RHEA:19669"/>
        <dbReference type="ChEBI" id="CHEBI:15377"/>
        <dbReference type="ChEBI" id="CHEBI:15378"/>
        <dbReference type="ChEBI" id="CHEBI:37565"/>
        <dbReference type="ChEBI" id="CHEBI:43474"/>
        <dbReference type="ChEBI" id="CHEBI:58189"/>
        <dbReference type="EC" id="3.6.5.3"/>
    </reaction>
</comment>
<keyword evidence="8" id="KW-0547">Nucleotide-binding</keyword>
<dbReference type="PRINTS" id="PR00315">
    <property type="entry name" value="ELONGATNFCT"/>
</dbReference>
<keyword evidence="5" id="KW-0963">Cytoplasm</keyword>
<dbReference type="InterPro" id="IPR005225">
    <property type="entry name" value="Small_GTP-bd"/>
</dbReference>
<dbReference type="EMBL" id="JAACJJ010000028">
    <property type="protein sequence ID" value="KAF5321235.1"/>
    <property type="molecule type" value="Genomic_DNA"/>
</dbReference>
<dbReference type="GO" id="GO:0005525">
    <property type="term" value="F:GTP binding"/>
    <property type="evidence" value="ECO:0007669"/>
    <property type="project" value="UniProtKB-KW"/>
</dbReference>
<evidence type="ECO:0000256" key="7">
    <source>
        <dbReference type="ARBA" id="ARBA00022723"/>
    </source>
</evidence>
<evidence type="ECO:0000259" key="15">
    <source>
        <dbReference type="PROSITE" id="PS51722"/>
    </source>
</evidence>
<feature type="compositionally biased region" description="Basic and acidic residues" evidence="14">
    <location>
        <begin position="413"/>
        <end position="424"/>
    </location>
</feature>
<dbReference type="SUPFAM" id="SSF52540">
    <property type="entry name" value="P-loop containing nucleoside triphosphate hydrolases"/>
    <property type="match status" value="1"/>
</dbReference>
<dbReference type="FunFam" id="2.40.30.10:FF:000026">
    <property type="entry name" value="Eukaryotic translation initiation factor 5B"/>
    <property type="match status" value="1"/>
</dbReference>
<dbReference type="Pfam" id="PF11987">
    <property type="entry name" value="IF-2"/>
    <property type="match status" value="1"/>
</dbReference>
<dbReference type="Pfam" id="PF14578">
    <property type="entry name" value="GTP_EFTU_D4"/>
    <property type="match status" value="1"/>
</dbReference>
<dbReference type="FunFam" id="3.40.50.10050:FF:000002">
    <property type="entry name" value="Eukaryotic translation initiation factor 5B"/>
    <property type="match status" value="1"/>
</dbReference>
<dbReference type="OrthoDB" id="4928at2759"/>
<dbReference type="InterPro" id="IPR015760">
    <property type="entry name" value="TIF_IF2"/>
</dbReference>
<dbReference type="PANTHER" id="PTHR43381">
    <property type="entry name" value="TRANSLATION INITIATION FACTOR IF-2-RELATED"/>
    <property type="match status" value="1"/>
</dbReference>
<keyword evidence="10" id="KW-0648">Protein biosynthesis</keyword>
<dbReference type="Pfam" id="PF00009">
    <property type="entry name" value="GTP_EFTU"/>
    <property type="match status" value="1"/>
</dbReference>
<feature type="compositionally biased region" description="Acidic residues" evidence="14">
    <location>
        <begin position="116"/>
        <end position="125"/>
    </location>
</feature>
<dbReference type="CDD" id="cd03703">
    <property type="entry name" value="aeIF5B_II"/>
    <property type="match status" value="1"/>
</dbReference>
<evidence type="ECO:0000256" key="4">
    <source>
        <dbReference type="ARBA" id="ARBA00013824"/>
    </source>
</evidence>
<dbReference type="PANTHER" id="PTHR43381:SF4">
    <property type="entry name" value="EUKARYOTIC TRANSLATION INITIATION FACTOR 5B"/>
    <property type="match status" value="1"/>
</dbReference>
<feature type="domain" description="Tr-type G" evidence="15">
    <location>
        <begin position="601"/>
        <end position="819"/>
    </location>
</feature>
<dbReference type="NCBIfam" id="NF003078">
    <property type="entry name" value="PRK04004.1"/>
    <property type="match status" value="1"/>
</dbReference>
<dbReference type="InterPro" id="IPR036925">
    <property type="entry name" value="TIF_IF2_dom3_sf"/>
</dbReference>
<dbReference type="GO" id="GO:0003743">
    <property type="term" value="F:translation initiation factor activity"/>
    <property type="evidence" value="ECO:0007669"/>
    <property type="project" value="UniProtKB-KW"/>
</dbReference>
<gene>
    <name evidence="16" type="ORF">D9619_001163</name>
</gene>
<feature type="compositionally biased region" description="Low complexity" evidence="14">
    <location>
        <begin position="479"/>
        <end position="527"/>
    </location>
</feature>
<evidence type="ECO:0000256" key="11">
    <source>
        <dbReference type="ARBA" id="ARBA00023134"/>
    </source>
</evidence>
<dbReference type="GO" id="GO:0005739">
    <property type="term" value="C:mitochondrion"/>
    <property type="evidence" value="ECO:0007669"/>
    <property type="project" value="TreeGrafter"/>
</dbReference>
<evidence type="ECO:0000256" key="10">
    <source>
        <dbReference type="ARBA" id="ARBA00022917"/>
    </source>
</evidence>
<feature type="compositionally biased region" description="Basic and acidic residues" evidence="14">
    <location>
        <begin position="291"/>
        <end position="362"/>
    </location>
</feature>
<dbReference type="SUPFAM" id="SSF52156">
    <property type="entry name" value="Initiation factor IF2/eIF5b, domain 3"/>
    <property type="match status" value="1"/>
</dbReference>
<feature type="region of interest" description="Disordered" evidence="14">
    <location>
        <begin position="1"/>
        <end position="37"/>
    </location>
</feature>
<dbReference type="InterPro" id="IPR000795">
    <property type="entry name" value="T_Tr_GTP-bd_dom"/>
</dbReference>
<protein>
    <recommendedName>
        <fullName evidence="4">Eukaryotic translation initiation factor 5B</fullName>
        <ecNumber evidence="3">3.6.5.3</ecNumber>
    </recommendedName>
    <alternativeName>
        <fullName evidence="12">Translation initiation factor IF-2</fullName>
    </alternativeName>
</protein>
<dbReference type="InterPro" id="IPR023115">
    <property type="entry name" value="TIF_IF2_dom3"/>
</dbReference>
<feature type="compositionally biased region" description="Basic residues" evidence="14">
    <location>
        <begin position="83"/>
        <end position="93"/>
    </location>
</feature>
<dbReference type="FunFam" id="3.40.50.300:FF:000112">
    <property type="entry name" value="Eukaryotic translation initiation factor 5B"/>
    <property type="match status" value="1"/>
</dbReference>
<dbReference type="Proteomes" id="UP000567179">
    <property type="component" value="Unassembled WGS sequence"/>
</dbReference>
<dbReference type="InterPro" id="IPR029459">
    <property type="entry name" value="EFTU-type"/>
</dbReference>
<dbReference type="InterPro" id="IPR009000">
    <property type="entry name" value="Transl_B-barrel_sf"/>
</dbReference>
<feature type="region of interest" description="Disordered" evidence="14">
    <location>
        <begin position="377"/>
        <end position="583"/>
    </location>
</feature>
<keyword evidence="9" id="KW-0378">Hydrolase</keyword>
<feature type="compositionally biased region" description="Basic residues" evidence="14">
    <location>
        <begin position="1"/>
        <end position="11"/>
    </location>
</feature>
<dbReference type="Gene3D" id="3.40.50.10050">
    <property type="entry name" value="Translation initiation factor IF- 2, domain 3"/>
    <property type="match status" value="1"/>
</dbReference>
<evidence type="ECO:0000256" key="12">
    <source>
        <dbReference type="ARBA" id="ARBA00032478"/>
    </source>
</evidence>
<keyword evidence="11" id="KW-0342">GTP-binding</keyword>
<evidence type="ECO:0000256" key="9">
    <source>
        <dbReference type="ARBA" id="ARBA00022801"/>
    </source>
</evidence>
<evidence type="ECO:0000256" key="6">
    <source>
        <dbReference type="ARBA" id="ARBA00022540"/>
    </source>
</evidence>
<proteinExistence type="inferred from homology"/>
<comment type="caution">
    <text evidence="16">The sequence shown here is derived from an EMBL/GenBank/DDBJ whole genome shotgun (WGS) entry which is preliminary data.</text>
</comment>
<dbReference type="NCBIfam" id="TIGR00231">
    <property type="entry name" value="small_GTP"/>
    <property type="match status" value="1"/>
</dbReference>
<accession>A0A8H5F2A1</accession>
<name>A0A8H5F2A1_9AGAR</name>
<evidence type="ECO:0000256" key="8">
    <source>
        <dbReference type="ARBA" id="ARBA00022741"/>
    </source>
</evidence>
<dbReference type="Gene3D" id="2.40.30.10">
    <property type="entry name" value="Translation factors"/>
    <property type="match status" value="2"/>
</dbReference>
<dbReference type="GO" id="GO:0046872">
    <property type="term" value="F:metal ion binding"/>
    <property type="evidence" value="ECO:0007669"/>
    <property type="project" value="UniProtKB-KW"/>
</dbReference>